<evidence type="ECO:0000256" key="6">
    <source>
        <dbReference type="ARBA" id="ARBA00022723"/>
    </source>
</evidence>
<feature type="transmembrane region" description="Helical" evidence="11">
    <location>
        <begin position="343"/>
        <end position="365"/>
    </location>
</feature>
<dbReference type="InterPro" id="IPR036400">
    <property type="entry name" value="Cyt_B5-like_heme/steroid_sf"/>
</dbReference>
<keyword evidence="17" id="KW-1185">Reference proteome</keyword>
<evidence type="ECO:0000256" key="1">
    <source>
        <dbReference type="ARBA" id="ARBA00001970"/>
    </source>
</evidence>
<reference evidence="17" key="1">
    <citation type="journal article" date="2006" name="PLoS Biol.">
        <title>Macronuclear genome sequence of the ciliate Tetrahymena thermophila, a model eukaryote.</title>
        <authorList>
            <person name="Eisen J.A."/>
            <person name="Coyne R.S."/>
            <person name="Wu M."/>
            <person name="Wu D."/>
            <person name="Thiagarajan M."/>
            <person name="Wortman J.R."/>
            <person name="Badger J.H."/>
            <person name="Ren Q."/>
            <person name="Amedeo P."/>
            <person name="Jones K.M."/>
            <person name="Tallon L.J."/>
            <person name="Delcher A.L."/>
            <person name="Salzberg S.L."/>
            <person name="Silva J.C."/>
            <person name="Haas B.J."/>
            <person name="Majoros W.H."/>
            <person name="Farzad M."/>
            <person name="Carlton J.M."/>
            <person name="Smith R.K. Jr."/>
            <person name="Garg J."/>
            <person name="Pearlman R.E."/>
            <person name="Karrer K.M."/>
            <person name="Sun L."/>
            <person name="Manning G."/>
            <person name="Elde N.C."/>
            <person name="Turkewitz A.P."/>
            <person name="Asai D.J."/>
            <person name="Wilkes D.E."/>
            <person name="Wang Y."/>
            <person name="Cai H."/>
            <person name="Collins K."/>
            <person name="Stewart B.A."/>
            <person name="Lee S.R."/>
            <person name="Wilamowska K."/>
            <person name="Weinberg Z."/>
            <person name="Ruzzo W.L."/>
            <person name="Wloga D."/>
            <person name="Gaertig J."/>
            <person name="Frankel J."/>
            <person name="Tsao C.-C."/>
            <person name="Gorovsky M.A."/>
            <person name="Keeling P.J."/>
            <person name="Waller R.F."/>
            <person name="Patron N.J."/>
            <person name="Cherry J.M."/>
            <person name="Stover N.A."/>
            <person name="Krieger C.J."/>
            <person name="del Toro C."/>
            <person name="Ryder H.F."/>
            <person name="Williamson S.C."/>
            <person name="Barbeau R.A."/>
            <person name="Hamilton E.P."/>
            <person name="Orias E."/>
        </authorList>
    </citation>
    <scope>NUCLEOTIDE SEQUENCE [LARGE SCALE GENOMIC DNA]</scope>
    <source>
        <strain evidence="17">SB210</strain>
    </source>
</reference>
<evidence type="ECO:0000256" key="3">
    <source>
        <dbReference type="ARBA" id="ARBA00022448"/>
    </source>
</evidence>
<keyword evidence="12" id="KW-0732">Signal</keyword>
<feature type="chain" id="PRO_5003712384" evidence="12">
    <location>
        <begin position="21"/>
        <end position="815"/>
    </location>
</feature>
<feature type="domain" description="DOMON" evidence="14">
    <location>
        <begin position="47"/>
        <end position="162"/>
    </location>
</feature>
<dbReference type="OrthoDB" id="298365at2759"/>
<dbReference type="SUPFAM" id="SSF49344">
    <property type="entry name" value="CBD9-like"/>
    <property type="match status" value="1"/>
</dbReference>
<dbReference type="Gene3D" id="3.10.120.10">
    <property type="entry name" value="Cytochrome b5-like heme/steroid binding domain"/>
    <property type="match status" value="1"/>
</dbReference>
<dbReference type="PROSITE" id="PS50836">
    <property type="entry name" value="DOMON"/>
    <property type="match status" value="1"/>
</dbReference>
<dbReference type="GO" id="GO:0020037">
    <property type="term" value="F:heme binding"/>
    <property type="evidence" value="ECO:0007669"/>
    <property type="project" value="TreeGrafter"/>
</dbReference>
<dbReference type="InterPro" id="IPR006593">
    <property type="entry name" value="Cyt_b561/ferric_Rdtase_TM"/>
</dbReference>
<dbReference type="SUPFAM" id="SSF55856">
    <property type="entry name" value="Cytochrome b5-like heme/steroid binding domain"/>
    <property type="match status" value="1"/>
</dbReference>
<evidence type="ECO:0000256" key="8">
    <source>
        <dbReference type="ARBA" id="ARBA00022989"/>
    </source>
</evidence>
<dbReference type="Pfam" id="PF03351">
    <property type="entry name" value="DOMON"/>
    <property type="match status" value="1"/>
</dbReference>
<dbReference type="GO" id="GO:0140575">
    <property type="term" value="F:transmembrane monodehydroascorbate reductase activity"/>
    <property type="evidence" value="ECO:0007669"/>
    <property type="project" value="InterPro"/>
</dbReference>
<keyword evidence="4" id="KW-0349">Heme</keyword>
<feature type="signal peptide" evidence="12">
    <location>
        <begin position="1"/>
        <end position="20"/>
    </location>
</feature>
<dbReference type="EMBL" id="GG662260">
    <property type="protein sequence ID" value="EAS06748.2"/>
    <property type="molecule type" value="Genomic_DNA"/>
</dbReference>
<comment type="subcellular location">
    <subcellularLocation>
        <location evidence="2">Membrane</location>
        <topology evidence="2">Multi-pass membrane protein</topology>
    </subcellularLocation>
</comment>
<evidence type="ECO:0000259" key="13">
    <source>
        <dbReference type="PROSITE" id="PS50255"/>
    </source>
</evidence>
<dbReference type="InterPro" id="IPR001199">
    <property type="entry name" value="Cyt_B5-like_heme/steroid-bd"/>
</dbReference>
<feature type="transmembrane region" description="Helical" evidence="11">
    <location>
        <begin position="276"/>
        <end position="300"/>
    </location>
</feature>
<proteinExistence type="predicted"/>
<evidence type="ECO:0000256" key="4">
    <source>
        <dbReference type="ARBA" id="ARBA00022617"/>
    </source>
</evidence>
<evidence type="ECO:0000256" key="2">
    <source>
        <dbReference type="ARBA" id="ARBA00004141"/>
    </source>
</evidence>
<dbReference type="KEGG" id="tet:TTHERM_00689870"/>
<dbReference type="eggNOG" id="ENOG502SFBV">
    <property type="taxonomic scope" value="Eukaryota"/>
</dbReference>
<keyword evidence="5 11" id="KW-0812">Transmembrane</keyword>
<dbReference type="GO" id="GO:0046872">
    <property type="term" value="F:metal ion binding"/>
    <property type="evidence" value="ECO:0007669"/>
    <property type="project" value="UniProtKB-KW"/>
</dbReference>
<dbReference type="CDD" id="cd08760">
    <property type="entry name" value="Cyt_b561_FRRS1_like"/>
    <property type="match status" value="1"/>
</dbReference>
<dbReference type="PROSITE" id="PS50255">
    <property type="entry name" value="CYTOCHROME_B5_2"/>
    <property type="match status" value="1"/>
</dbReference>
<dbReference type="Pfam" id="PF00173">
    <property type="entry name" value="Cyt-b5"/>
    <property type="match status" value="1"/>
</dbReference>
<dbReference type="RefSeq" id="XP_001026990.2">
    <property type="nucleotide sequence ID" value="XM_001026990.2"/>
</dbReference>
<dbReference type="Gene3D" id="3.40.50.80">
    <property type="entry name" value="Nucleotide-binding domain of ferredoxin-NADP reductase (FNR) module"/>
    <property type="match status" value="1"/>
</dbReference>
<dbReference type="AlphaFoldDB" id="I7MMU2"/>
<dbReference type="Proteomes" id="UP000009168">
    <property type="component" value="Unassembled WGS sequence"/>
</dbReference>
<keyword evidence="3" id="KW-0813">Transport</keyword>
<sequence>MRKHIQNTLLFIISLGFVLTSQFEEQRVFQQNQNDLTPLSSSLSLTNGITLNFEIQGTDIVFMIESTKPQGWIGLGFGATMTNTDMAIFFANMNGQPAVQDAYSTNTVRPPFDTQQDWTLLGSSITSNSFQMKAKRALNTGDTNNDIILQQGQTYNFCIAWSSSQTFGYHDSYYSYSITLTNSQGNKQASEISVGVPKDTLNIHKIWLFYAWGIGADIAIFFGRYLKAWKHHTLVHSILFFIINISTIILEALVINGNDYKLKNVDNLDKNVKNHFIIGCVIMALIILQHVGGILLKFGIEGTNKHVNTMKKFHLVSGIIIYLLAKTNLLIGTDINNITQANYTYSQGVIISVISIVCLFLCELFSRLYNYKSLKQIHNSRNSYLTQQSSFENLEHQELMRMLNDEKREISQIKAALPNLKWVIYNQGVYDISNFVHPGGQFIINEIIGKEIGRYMIGAFPLEGYNFKPHNHSFAAIKLLKENKIGSLKYEESNMLQVVNQENEPQKPAQKLKVQFYNLFKMVKRIQLCENIYKFDFQANDLQVKNILHGVDWIGRHYMIKTQDSSKSRLYTQLNCMTEENINFRQQLINYTQNYIEKKNTDNIEIRNVSQFSQSLPFIIKKYNFSGALSKKIHEKNTSIDYQIYGPLGNGLGFSELTKNQEICILCGGTGILPFLDLFDFLLKKQIQQTVPDRAKELDPFNISYDQYFQDCKFTVYAAFYQIDDFIGREWIVYLNQLSKLSNNNLFRFVLKLSKGTIPEGIEKLKQNNFQELILSEIKSDSYDKIFICGPPIMYNKAMESLEQNKVEKNKIFVV</sequence>
<keyword evidence="7" id="KW-0249">Electron transport</keyword>
<keyword evidence="8 11" id="KW-1133">Transmembrane helix</keyword>
<evidence type="ECO:0000256" key="10">
    <source>
        <dbReference type="ARBA" id="ARBA00023136"/>
    </source>
</evidence>
<dbReference type="SMART" id="SM01117">
    <property type="entry name" value="Cyt-b5"/>
    <property type="match status" value="1"/>
</dbReference>
<evidence type="ECO:0000256" key="7">
    <source>
        <dbReference type="ARBA" id="ARBA00022982"/>
    </source>
</evidence>
<dbReference type="GeneID" id="7836974"/>
<evidence type="ECO:0000259" key="15">
    <source>
        <dbReference type="PROSITE" id="PS50939"/>
    </source>
</evidence>
<dbReference type="SUPFAM" id="SSF52343">
    <property type="entry name" value="Ferredoxin reductase-like, C-terminal NADP-linked domain"/>
    <property type="match status" value="1"/>
</dbReference>
<evidence type="ECO:0000313" key="17">
    <source>
        <dbReference type="Proteomes" id="UP000009168"/>
    </source>
</evidence>
<keyword evidence="6" id="KW-0479">Metal-binding</keyword>
<dbReference type="InterPro" id="IPR045150">
    <property type="entry name" value="CYB561D1/2"/>
</dbReference>
<dbReference type="PANTHER" id="PTHR15422">
    <property type="entry name" value="OS05G0565100 PROTEIN"/>
    <property type="match status" value="1"/>
</dbReference>
<dbReference type="InterPro" id="IPR045266">
    <property type="entry name" value="DOH_DOMON"/>
</dbReference>
<feature type="transmembrane region" description="Helical" evidence="11">
    <location>
        <begin position="312"/>
        <end position="331"/>
    </location>
</feature>
<dbReference type="PROSITE" id="PS50939">
    <property type="entry name" value="CYTOCHROME_B561"/>
    <property type="match status" value="1"/>
</dbReference>
<dbReference type="SMART" id="SM00664">
    <property type="entry name" value="DoH"/>
    <property type="match status" value="1"/>
</dbReference>
<organism evidence="16 17">
    <name type="scientific">Tetrahymena thermophila (strain SB210)</name>
    <dbReference type="NCBI Taxonomy" id="312017"/>
    <lineage>
        <taxon>Eukaryota</taxon>
        <taxon>Sar</taxon>
        <taxon>Alveolata</taxon>
        <taxon>Ciliophora</taxon>
        <taxon>Intramacronucleata</taxon>
        <taxon>Oligohymenophorea</taxon>
        <taxon>Hymenostomatida</taxon>
        <taxon>Tetrahymenina</taxon>
        <taxon>Tetrahymenidae</taxon>
        <taxon>Tetrahymena</taxon>
    </lineage>
</organism>
<dbReference type="PANTHER" id="PTHR15422:SF24">
    <property type="entry name" value="DOMON RELATED DOMAIN-CONTAINING PROTEIN"/>
    <property type="match status" value="1"/>
</dbReference>
<keyword evidence="10 11" id="KW-0472">Membrane</keyword>
<feature type="domain" description="Cytochrome b5 heme-binding" evidence="13">
    <location>
        <begin position="422"/>
        <end position="489"/>
    </location>
</feature>
<dbReference type="InterPro" id="IPR039261">
    <property type="entry name" value="FNR_nucleotide-bd"/>
</dbReference>
<keyword evidence="9" id="KW-0408">Iron</keyword>
<gene>
    <name evidence="16" type="ORF">TTHERM_00689870</name>
</gene>
<evidence type="ECO:0000256" key="9">
    <source>
        <dbReference type="ARBA" id="ARBA00023004"/>
    </source>
</evidence>
<dbReference type="GO" id="GO:0016020">
    <property type="term" value="C:membrane"/>
    <property type="evidence" value="ECO:0007669"/>
    <property type="project" value="UniProtKB-SubCell"/>
</dbReference>
<evidence type="ECO:0000259" key="14">
    <source>
        <dbReference type="PROSITE" id="PS50836"/>
    </source>
</evidence>
<comment type="cofactor">
    <cofactor evidence="1">
        <name>heme b</name>
        <dbReference type="ChEBI" id="CHEBI:60344"/>
    </cofactor>
</comment>
<dbReference type="InParanoid" id="I7MMU2"/>
<dbReference type="InterPro" id="IPR005018">
    <property type="entry name" value="DOMON_domain"/>
</dbReference>
<dbReference type="STRING" id="312017.I7MMU2"/>
<feature type="transmembrane region" description="Helical" evidence="11">
    <location>
        <begin position="238"/>
        <end position="256"/>
    </location>
</feature>
<accession>I7MMU2</accession>
<dbReference type="Pfam" id="PF03188">
    <property type="entry name" value="Cytochrom_B561"/>
    <property type="match status" value="1"/>
</dbReference>
<feature type="transmembrane region" description="Helical" evidence="11">
    <location>
        <begin position="207"/>
        <end position="226"/>
    </location>
</feature>
<evidence type="ECO:0000313" key="16">
    <source>
        <dbReference type="EMBL" id="EAS06748.2"/>
    </source>
</evidence>
<dbReference type="Gene3D" id="2.60.40.1210">
    <property type="entry name" value="Cellobiose dehydrogenase, cytochrome domain"/>
    <property type="match status" value="1"/>
</dbReference>
<evidence type="ECO:0000256" key="5">
    <source>
        <dbReference type="ARBA" id="ARBA00022692"/>
    </source>
</evidence>
<feature type="domain" description="Cytochrome b561" evidence="15">
    <location>
        <begin position="163"/>
        <end position="370"/>
    </location>
</feature>
<dbReference type="CDD" id="cd09631">
    <property type="entry name" value="DOMON_DOH"/>
    <property type="match status" value="1"/>
</dbReference>
<name>I7MMU2_TETTS</name>
<evidence type="ECO:0000256" key="11">
    <source>
        <dbReference type="SAM" id="Phobius"/>
    </source>
</evidence>
<evidence type="ECO:0000256" key="12">
    <source>
        <dbReference type="SAM" id="SignalP"/>
    </source>
</evidence>
<protein>
    <submittedName>
        <fullName evidence="16">DOMON domain protein</fullName>
    </submittedName>
</protein>